<sequence length="457" mass="51278">MFSLTSRKWLLIMLFSLISISCEKEENSIAPSTASNKEYLANLMDQWYLWYDQVPNVNPDDYSSQNEMLIAMRYEKDKWSYIEDKAAYDAYYNSGLVTDGDQGAHGIYLKYITEDELYIRYSYPGSSAANAGLSRGTKINQINGVNVSSLTSDEINASLGENVIGIENTFGITIPARMTFENGVEVLSQPAKDTTIVIAKEAVVINPILHSEIITTPNNVKVGHVVFKSFIEPAVEPLNKLFTEFKTNGVTEVVLDMRYNGGGRVSIASQLASILAPTSAKGKDLFRYRHNDRQVDQNEDEIVEIADNNLNLDRLFILASEGTASSSELMINGLKPFMDVQVIGQNTYGKPVGSYGFENNGFIYSVISLKILNANDEGEYFDGLPTNQEAVDDVFFHWGDIREPMLHQALYMIMNGSYDQSASTARVGQFEINDLKNKSFKLKEDRENRFDQIIEIK</sequence>
<dbReference type="Gene3D" id="2.30.42.10">
    <property type="match status" value="1"/>
</dbReference>
<dbReference type="PANTHER" id="PTHR32060:SF30">
    <property type="entry name" value="CARBOXY-TERMINAL PROCESSING PROTEASE CTPA"/>
    <property type="match status" value="1"/>
</dbReference>
<dbReference type="EMBL" id="CP034562">
    <property type="protein sequence ID" value="AZQ61764.1"/>
    <property type="molecule type" value="Genomic_DNA"/>
</dbReference>
<dbReference type="InterPro" id="IPR041613">
    <property type="entry name" value="Pept_S41_N"/>
</dbReference>
<dbReference type="Gene3D" id="3.90.226.10">
    <property type="entry name" value="2-enoyl-CoA Hydratase, Chain A, domain 1"/>
    <property type="match status" value="1"/>
</dbReference>
<dbReference type="Gene3D" id="3.30.750.170">
    <property type="match status" value="1"/>
</dbReference>
<keyword evidence="4" id="KW-1185">Reference proteome</keyword>
<dbReference type="SUPFAM" id="SSF50156">
    <property type="entry name" value="PDZ domain-like"/>
    <property type="match status" value="1"/>
</dbReference>
<dbReference type="PROSITE" id="PS51257">
    <property type="entry name" value="PROKAR_LIPOPROTEIN"/>
    <property type="match status" value="1"/>
</dbReference>
<reference evidence="3 4" key="1">
    <citation type="submission" date="2018-12" db="EMBL/GenBank/DDBJ databases">
        <title>Flammeovirga pectinis sp. nov., isolated from the gut of the Korean scallop, Patinopecten yessoensis.</title>
        <authorList>
            <person name="Bae J.-W."/>
            <person name="Jeong Y.-S."/>
            <person name="Kang W."/>
        </authorList>
    </citation>
    <scope>NUCLEOTIDE SEQUENCE [LARGE SCALE GENOMIC DNA]</scope>
    <source>
        <strain evidence="3 4">L12M1</strain>
    </source>
</reference>
<evidence type="ECO:0000313" key="3">
    <source>
        <dbReference type="EMBL" id="AZQ61764.1"/>
    </source>
</evidence>
<accession>A0A3S9P0P7</accession>
<dbReference type="GO" id="GO:0007165">
    <property type="term" value="P:signal transduction"/>
    <property type="evidence" value="ECO:0007669"/>
    <property type="project" value="TreeGrafter"/>
</dbReference>
<dbReference type="Pfam" id="PF18294">
    <property type="entry name" value="Pept_S41_N"/>
    <property type="match status" value="1"/>
</dbReference>
<gene>
    <name evidence="3" type="ORF">EI427_05800</name>
</gene>
<dbReference type="RefSeq" id="WP_126612590.1">
    <property type="nucleotide sequence ID" value="NZ_CP034562.1"/>
</dbReference>
<protein>
    <recommendedName>
        <fullName evidence="5">PDZ domain-containing protein</fullName>
    </recommendedName>
</protein>
<dbReference type="Pfam" id="PF03572">
    <property type="entry name" value="Peptidase_S41"/>
    <property type="match status" value="1"/>
</dbReference>
<dbReference type="Proteomes" id="UP000267268">
    <property type="component" value="Chromosome 1"/>
</dbReference>
<dbReference type="InterPro" id="IPR029045">
    <property type="entry name" value="ClpP/crotonase-like_dom_sf"/>
</dbReference>
<dbReference type="AlphaFoldDB" id="A0A3S9P0P7"/>
<organism evidence="3 4">
    <name type="scientific">Flammeovirga pectinis</name>
    <dbReference type="NCBI Taxonomy" id="2494373"/>
    <lineage>
        <taxon>Bacteria</taxon>
        <taxon>Pseudomonadati</taxon>
        <taxon>Bacteroidota</taxon>
        <taxon>Cytophagia</taxon>
        <taxon>Cytophagales</taxon>
        <taxon>Flammeovirgaceae</taxon>
        <taxon>Flammeovirga</taxon>
    </lineage>
</organism>
<dbReference type="GO" id="GO:0030288">
    <property type="term" value="C:outer membrane-bounded periplasmic space"/>
    <property type="evidence" value="ECO:0007669"/>
    <property type="project" value="TreeGrafter"/>
</dbReference>
<dbReference type="GO" id="GO:0004175">
    <property type="term" value="F:endopeptidase activity"/>
    <property type="evidence" value="ECO:0007669"/>
    <property type="project" value="TreeGrafter"/>
</dbReference>
<dbReference type="GO" id="GO:0008236">
    <property type="term" value="F:serine-type peptidase activity"/>
    <property type="evidence" value="ECO:0007669"/>
    <property type="project" value="InterPro"/>
</dbReference>
<evidence type="ECO:0000313" key="4">
    <source>
        <dbReference type="Proteomes" id="UP000267268"/>
    </source>
</evidence>
<dbReference type="InterPro" id="IPR005151">
    <property type="entry name" value="Tail-specific_protease"/>
</dbReference>
<dbReference type="PANTHER" id="PTHR32060">
    <property type="entry name" value="TAIL-SPECIFIC PROTEASE"/>
    <property type="match status" value="1"/>
</dbReference>
<dbReference type="InterPro" id="IPR036034">
    <property type="entry name" value="PDZ_sf"/>
</dbReference>
<dbReference type="KEGG" id="fll:EI427_05800"/>
<feature type="domain" description="Tail specific protease" evidence="1">
    <location>
        <begin position="221"/>
        <end position="357"/>
    </location>
</feature>
<name>A0A3S9P0P7_9BACT</name>
<dbReference type="SUPFAM" id="SSF52096">
    <property type="entry name" value="ClpP/crotonase"/>
    <property type="match status" value="1"/>
</dbReference>
<dbReference type="OrthoDB" id="7168509at2"/>
<evidence type="ECO:0008006" key="5">
    <source>
        <dbReference type="Google" id="ProtNLM"/>
    </source>
</evidence>
<proteinExistence type="predicted"/>
<feature type="domain" description="Peptidase S41 N-terminal" evidence="2">
    <location>
        <begin position="40"/>
        <end position="81"/>
    </location>
</feature>
<evidence type="ECO:0000259" key="2">
    <source>
        <dbReference type="Pfam" id="PF18294"/>
    </source>
</evidence>
<dbReference type="GO" id="GO:0006508">
    <property type="term" value="P:proteolysis"/>
    <property type="evidence" value="ECO:0007669"/>
    <property type="project" value="InterPro"/>
</dbReference>
<dbReference type="CDD" id="cd07561">
    <property type="entry name" value="Peptidase_S41_CPP_like"/>
    <property type="match status" value="1"/>
</dbReference>
<evidence type="ECO:0000259" key="1">
    <source>
        <dbReference type="Pfam" id="PF03572"/>
    </source>
</evidence>